<reference evidence="2 3" key="1">
    <citation type="journal article" date="2012" name="PLoS Pathog.">
        <title>Diverse lifestyles and strategies of plant pathogenesis encoded in the genomes of eighteen Dothideomycetes fungi.</title>
        <authorList>
            <person name="Ohm R.A."/>
            <person name="Feau N."/>
            <person name="Henrissat B."/>
            <person name="Schoch C.L."/>
            <person name="Horwitz B.A."/>
            <person name="Barry K.W."/>
            <person name="Condon B.J."/>
            <person name="Copeland A.C."/>
            <person name="Dhillon B."/>
            <person name="Glaser F."/>
            <person name="Hesse C.N."/>
            <person name="Kosti I."/>
            <person name="LaButti K."/>
            <person name="Lindquist E.A."/>
            <person name="Lucas S."/>
            <person name="Salamov A.A."/>
            <person name="Bradshaw R.E."/>
            <person name="Ciuffetti L."/>
            <person name="Hamelin R.C."/>
            <person name="Kema G.H.J."/>
            <person name="Lawrence C."/>
            <person name="Scott J.A."/>
            <person name="Spatafora J.W."/>
            <person name="Turgeon B.G."/>
            <person name="de Wit P.J.G.M."/>
            <person name="Zhong S."/>
            <person name="Goodwin S.B."/>
            <person name="Grigoriev I.V."/>
        </authorList>
    </citation>
    <scope>NUCLEOTIDE SEQUENCE [LARGE SCALE GENOMIC DNA]</scope>
    <source>
        <strain evidence="3">28A</strain>
    </source>
</reference>
<dbReference type="OrthoDB" id="3676551at2759"/>
<accession>R0KTQ1</accession>
<reference evidence="2 3" key="2">
    <citation type="journal article" date="2013" name="PLoS Genet.">
        <title>Comparative genome structure, secondary metabolite, and effector coding capacity across Cochliobolus pathogens.</title>
        <authorList>
            <person name="Condon B.J."/>
            <person name="Leng Y."/>
            <person name="Wu D."/>
            <person name="Bushley K.E."/>
            <person name="Ohm R.A."/>
            <person name="Otillar R."/>
            <person name="Martin J."/>
            <person name="Schackwitz W."/>
            <person name="Grimwood J."/>
            <person name="MohdZainudin N."/>
            <person name="Xue C."/>
            <person name="Wang R."/>
            <person name="Manning V.A."/>
            <person name="Dhillon B."/>
            <person name="Tu Z.J."/>
            <person name="Steffenson B.J."/>
            <person name="Salamov A."/>
            <person name="Sun H."/>
            <person name="Lowry S."/>
            <person name="LaButti K."/>
            <person name="Han J."/>
            <person name="Copeland A."/>
            <person name="Lindquist E."/>
            <person name="Barry K."/>
            <person name="Schmutz J."/>
            <person name="Baker S.E."/>
            <person name="Ciuffetti L.M."/>
            <person name="Grigoriev I.V."/>
            <person name="Zhong S."/>
            <person name="Turgeon B.G."/>
        </authorList>
    </citation>
    <scope>NUCLEOTIDE SEQUENCE [LARGE SCALE GENOMIC DNA]</scope>
    <source>
        <strain evidence="3">28A</strain>
    </source>
</reference>
<dbReference type="GeneID" id="19398507"/>
<feature type="region of interest" description="Disordered" evidence="1">
    <location>
        <begin position="1"/>
        <end position="31"/>
    </location>
</feature>
<dbReference type="Proteomes" id="UP000016935">
    <property type="component" value="Unassembled WGS sequence"/>
</dbReference>
<organism evidence="2 3">
    <name type="scientific">Exserohilum turcicum (strain 28A)</name>
    <name type="common">Northern leaf blight fungus</name>
    <name type="synonym">Setosphaeria turcica</name>
    <dbReference type="NCBI Taxonomy" id="671987"/>
    <lineage>
        <taxon>Eukaryota</taxon>
        <taxon>Fungi</taxon>
        <taxon>Dikarya</taxon>
        <taxon>Ascomycota</taxon>
        <taxon>Pezizomycotina</taxon>
        <taxon>Dothideomycetes</taxon>
        <taxon>Pleosporomycetidae</taxon>
        <taxon>Pleosporales</taxon>
        <taxon>Pleosporineae</taxon>
        <taxon>Pleosporaceae</taxon>
        <taxon>Exserohilum</taxon>
    </lineage>
</organism>
<evidence type="ECO:0000313" key="3">
    <source>
        <dbReference type="Proteomes" id="UP000016935"/>
    </source>
</evidence>
<name>R0KTQ1_EXST2</name>
<sequence length="239" mass="27499">MDPEDEYDVESDLSDSDNGSDYDSDYDSDDGSMDDSMDDAVILSVNLTFPIPGPYATPWFYSDRSPWSQHLVQHGEFTITDAALLAFTVDVAMKIYIVDDINFPVSDIANESSLVWVILERVAQSMYARIRSYGWAKRRVVATVEHFYIDVTRDLFKMRERYTIAFLQCIQDPQVKTSIATEIVVHNSFADCNRAVRLVFRWVYGEWPESVLQKKTAGSKQESSSRPTMTIRQWVFHQN</sequence>
<proteinExistence type="predicted"/>
<dbReference type="EMBL" id="KB908481">
    <property type="protein sequence ID" value="EOA92304.1"/>
    <property type="molecule type" value="Genomic_DNA"/>
</dbReference>
<protein>
    <submittedName>
        <fullName evidence="2">Uncharacterized protein</fullName>
    </submittedName>
</protein>
<dbReference type="RefSeq" id="XP_008021152.1">
    <property type="nucleotide sequence ID" value="XM_008022961.1"/>
</dbReference>
<dbReference type="AlphaFoldDB" id="R0KTQ1"/>
<evidence type="ECO:0000313" key="2">
    <source>
        <dbReference type="EMBL" id="EOA92304.1"/>
    </source>
</evidence>
<keyword evidence="3" id="KW-1185">Reference proteome</keyword>
<dbReference type="HOGENOM" id="CLU_1119999_0_0_1"/>
<evidence type="ECO:0000256" key="1">
    <source>
        <dbReference type="SAM" id="MobiDB-lite"/>
    </source>
</evidence>
<gene>
    <name evidence="2" type="ORF">SETTUDRAFT_162731</name>
</gene>